<feature type="region of interest" description="Disordered" evidence="1">
    <location>
        <begin position="1586"/>
        <end position="1605"/>
    </location>
</feature>
<feature type="compositionally biased region" description="Basic and acidic residues" evidence="1">
    <location>
        <begin position="1980"/>
        <end position="1991"/>
    </location>
</feature>
<feature type="region of interest" description="Disordered" evidence="1">
    <location>
        <begin position="1263"/>
        <end position="1284"/>
    </location>
</feature>
<dbReference type="OrthoDB" id="433924at2759"/>
<feature type="region of interest" description="Disordered" evidence="1">
    <location>
        <begin position="520"/>
        <end position="542"/>
    </location>
</feature>
<keyword evidence="4" id="KW-1185">Reference proteome</keyword>
<feature type="compositionally biased region" description="Basic and acidic residues" evidence="1">
    <location>
        <begin position="1263"/>
        <end position="1275"/>
    </location>
</feature>
<gene>
    <name evidence="3" type="ORF">Taro_047515</name>
</gene>
<dbReference type="EMBL" id="NMUH01006149">
    <property type="protein sequence ID" value="MQM14581.1"/>
    <property type="molecule type" value="Genomic_DNA"/>
</dbReference>
<dbReference type="PANTHER" id="PTHR48429">
    <property type="entry name" value="AGENET DOMAIN-CONTAINING PROTEIN"/>
    <property type="match status" value="1"/>
</dbReference>
<reference evidence="3" key="1">
    <citation type="submission" date="2017-07" db="EMBL/GenBank/DDBJ databases">
        <title>Taro Niue Genome Assembly and Annotation.</title>
        <authorList>
            <person name="Atibalentja N."/>
            <person name="Keating K."/>
            <person name="Fields C.J."/>
        </authorList>
    </citation>
    <scope>NUCLEOTIDE SEQUENCE</scope>
    <source>
        <strain evidence="3">Niue_2</strain>
        <tissue evidence="3">Leaf</tissue>
    </source>
</reference>
<feature type="compositionally biased region" description="Polar residues" evidence="1">
    <location>
        <begin position="1966"/>
        <end position="1979"/>
    </location>
</feature>
<feature type="region of interest" description="Disordered" evidence="1">
    <location>
        <begin position="780"/>
        <end position="900"/>
    </location>
</feature>
<feature type="compositionally biased region" description="Polar residues" evidence="1">
    <location>
        <begin position="796"/>
        <end position="812"/>
    </location>
</feature>
<sequence length="2093" mass="228124">MVFPAIPESGLGNAAGGGGKFGSGWGLEGVRESLGTCARRSPWDSGSDRDFVSGWRAGCSLALDMPIDHGNEDFQSQNFQLAGEDRNKLSNFLPVVLDLSSTAAASCSTSMEKNVWSEATSSESVEMLLQSVGEEDMMNKRMDAIYSEYHNGDGLNNVNGQLGSCNTEDDSFQSEEDKAISVNPMPLHGEYEKDLSSNKNASSVVPNVPHMSDTLNNEESESRVFEILHDVSRGGNTTNLGKVVAEQCALGEVFNSPSVESFVTKEKISDNNGGEMSNDGNSKDEFLKMDKSNDHAVTASSVAEESRDAFVVQIDLTASSVTTLAHDIDESSTEKFCEHLLERYGYEVFHVKSQTLEDDAHKIGSPTLSRISDFAMPSTEGNTVEKRPKFLESSPNLDNKVETLALSMEGDDGFGDFEDDGLLDNAAHRMKVVRWGNGVDSRTPTIVCKESHLVTENQANIDRHSVEVSNKKDILSTFIDSLEYAKEASGDTSVVSDISLRNHLMHDPNLVSKENSEISGDCEGRQLEPASPTGNKKADCNHPAENRELVGAFTSNTQCGMQETDRKGDNNLRLIPSGHASQCPKFSRIQKSLGDGVLENDGRILSDTVNGPREIVEADHSSGPCVEHCEKMQISLSQHARPLNSCDETVQSDGSDSNIYGHVKGPPTRVTTQVESGVALNLKEATIQSLGLPGSSSEPCSLDGDDCGAGSWEPSCGSPIVIRCTEPCSDDLHRQELKKGLFDSDVPSLGNLPQISGFHKSSEVNKYTVFDVKENISQEDRSFTSEVGSLPDASLNEASGQWKPLSSMQPSELKQDEEGCPTKSGLRKANLKVLKGTPSNIHTPAELANKNTQKDKSKAVSRRLPERSTTSKRKSVKESLLVTETEERDGKPCSTPINKISTMNKPVQPEEIHQHSHSESNSVKPFCSSYLQTSKLPDSNTAMGLFHQPFTDKQHMQLHAQIFIYGSLIQGTPPDEACMISAFGNSDGNKCAWEGVWRTAVERFLSQRSKTTNSVTLPYSRPGIEAHEQNLKSSSDQSKTHGFSVSQTSKGNPPVTFSSPVSLPSQLLYVSTSQDVHQLNVSKGPFLDSNVTISPSHVSHSSHGKQYAGIGNPWLSQASQAFPIPAVASSQTSVLDGVHFPKVPLSETFQVTPIRNSSVSYCSNLQLKMPSFFSTTGIPSIPPALTTAVETTEKTEFSAPERHATTTQKVRRKKNVVSEMPAMLIPHSQPHKECDSTTAAARHPSTAIAPALTTALTTAVETTEKTEFSAPERHATTTQKVRRKKNVVSEMPAMLIPHSQPHKECDSTTAAARHPSTAIATPTVFPVAPSAYFSVTGGNANEQDAVAPEEKSCNTVRAKIQAEDAAAVAAAAVRHSEGVWSQLSAKKNSRLVSEIEMSLAFAAVAAAAASSVAKAAAAAAKVASDAALQAKLIADEAITNRKENCTQHSETVCIGGGSYLNGVTLVSILKGKDENRNATSLIAVAKENVRRRVEAASAAVKHAESLEIIVKAAELAAVAVSQARSIMAMGEPLPFTLNDLMEASPEGYQKFQNAIAVMHKKQRDLMCDAGLKKSLPHLLNASLNEKHYQNGTSKRGKSSSEKLKQSAEIQNGAVELLPFDISAPDSEKDQKVANLEEKSIDEGSVVEVLSNDLRRVWYSANVLNLKDAKALVCYNEHPNAGSDKLKEWIPLEGECDKPPRIRIAHPTTAVKYEGTRKRKRAAIGNYVWAIGDQVDARVHNGWREGIVTEKSKEDETKLTVNFPAGGDTLVISVWHLRPSLIWKDDHWVEWSRPRENTLHPKEGPQDKRQKWIRIEIENDNEVAKADINEHSADLQIDNSRKPKESRPQVLSDVREESKSDTSRIKRIGLQKEGSRVVFGIPRPGKKRKFMDVSKHYVKEKSDNVIEGSDSIKDAKYLVPQTPREWKNSKTEPKGRQSNKLKPKVARSSSIKFQSLQSKSAADGESSFLSTVPTSDSVETASHEENSEKNRVEAASISNDFEAEENISEPPLPPSGIVSSKKKMNFAVRQDVDTEERAVPSLEKYSNDEKHSDLADHPGETVSDAVEPRRSSRRIHPTSRAETCSEVWWPNLVT</sequence>
<evidence type="ECO:0000256" key="1">
    <source>
        <dbReference type="SAM" id="MobiDB-lite"/>
    </source>
</evidence>
<dbReference type="Proteomes" id="UP000652761">
    <property type="component" value="Unassembled WGS sequence"/>
</dbReference>
<feature type="compositionally biased region" description="Basic and acidic residues" evidence="1">
    <location>
        <begin position="2044"/>
        <end position="2058"/>
    </location>
</feature>
<feature type="compositionally biased region" description="Polar residues" evidence="1">
    <location>
        <begin position="1031"/>
        <end position="1057"/>
    </location>
</feature>
<name>A0A843X5I5_COLES</name>
<comment type="caution">
    <text evidence="3">The sequence shown here is derived from an EMBL/GenBank/DDBJ whole genome shotgun (WGS) entry which is preliminary data.</text>
</comment>
<dbReference type="InterPro" id="IPR014002">
    <property type="entry name" value="Agenet_dom_plant"/>
</dbReference>
<feature type="compositionally biased region" description="Polar residues" evidence="1">
    <location>
        <begin position="1946"/>
        <end position="1959"/>
    </location>
</feature>
<feature type="region of interest" description="Disordered" evidence="1">
    <location>
        <begin position="1028"/>
        <end position="1057"/>
    </location>
</feature>
<feature type="compositionally biased region" description="Basic and acidic residues" evidence="1">
    <location>
        <begin position="1923"/>
        <end position="1934"/>
    </location>
</feature>
<dbReference type="SMART" id="SM00743">
    <property type="entry name" value="Agenet"/>
    <property type="match status" value="1"/>
</dbReference>
<dbReference type="PANTHER" id="PTHR48429:SF1">
    <property type="entry name" value="AGENET DOMAIN-CONTAINING PROTEIN"/>
    <property type="match status" value="1"/>
</dbReference>
<feature type="compositionally biased region" description="Basic and acidic residues" evidence="1">
    <location>
        <begin position="852"/>
        <end position="866"/>
    </location>
</feature>
<protein>
    <recommendedName>
        <fullName evidence="2">Agenet domain-containing protein</fullName>
    </recommendedName>
</protein>
<proteinExistence type="predicted"/>
<accession>A0A843X5I5</accession>
<feature type="domain" description="Agenet" evidence="2">
    <location>
        <begin position="1726"/>
        <end position="1784"/>
    </location>
</feature>
<evidence type="ECO:0000313" key="3">
    <source>
        <dbReference type="EMBL" id="MQM14581.1"/>
    </source>
</evidence>
<feature type="region of interest" description="Disordered" evidence="1">
    <location>
        <begin position="1915"/>
        <end position="2082"/>
    </location>
</feature>
<evidence type="ECO:0000313" key="4">
    <source>
        <dbReference type="Proteomes" id="UP000652761"/>
    </source>
</evidence>
<dbReference type="InterPro" id="IPR055274">
    <property type="entry name" value="SWO1"/>
</dbReference>
<feature type="region of interest" description="Disordered" evidence="1">
    <location>
        <begin position="1830"/>
        <end position="1862"/>
    </location>
</feature>
<organism evidence="3 4">
    <name type="scientific">Colocasia esculenta</name>
    <name type="common">Wild taro</name>
    <name type="synonym">Arum esculentum</name>
    <dbReference type="NCBI Taxonomy" id="4460"/>
    <lineage>
        <taxon>Eukaryota</taxon>
        <taxon>Viridiplantae</taxon>
        <taxon>Streptophyta</taxon>
        <taxon>Embryophyta</taxon>
        <taxon>Tracheophyta</taxon>
        <taxon>Spermatophyta</taxon>
        <taxon>Magnoliopsida</taxon>
        <taxon>Liliopsida</taxon>
        <taxon>Araceae</taxon>
        <taxon>Aroideae</taxon>
        <taxon>Colocasieae</taxon>
        <taxon>Colocasia</taxon>
    </lineage>
</organism>
<evidence type="ECO:0000259" key="2">
    <source>
        <dbReference type="SMART" id="SM00743"/>
    </source>
</evidence>